<protein>
    <recommendedName>
        <fullName evidence="4">Transmembrane protein</fullName>
    </recommendedName>
</protein>
<gene>
    <name evidence="2" type="ORF">FEM48_Zijuj11G0082500</name>
</gene>
<dbReference type="AlphaFoldDB" id="A0A978UHU0"/>
<sequence length="149" mass="16344">MIKISLFLYLFIFTLSSSPCRSTVSGSAAISSASFRCFDPTNFFLDIIPDQKHYFFSNSIPNSTPRENSKASMGISINSKPNVVARPTGYVLEDVPHLFDYIPDLSVISLCLSLSLLRVCSVAEKIYRKKGKEISSANGKAGEDGGYVK</sequence>
<dbReference type="EMBL" id="JAEACU010000011">
    <property type="protein sequence ID" value="KAH7514371.1"/>
    <property type="molecule type" value="Genomic_DNA"/>
</dbReference>
<proteinExistence type="predicted"/>
<name>A0A978UHU0_ZIZJJ</name>
<dbReference type="Proteomes" id="UP000813462">
    <property type="component" value="Unassembled WGS sequence"/>
</dbReference>
<comment type="caution">
    <text evidence="2">The sequence shown here is derived from an EMBL/GenBank/DDBJ whole genome shotgun (WGS) entry which is preliminary data.</text>
</comment>
<keyword evidence="1" id="KW-0732">Signal</keyword>
<evidence type="ECO:0000313" key="3">
    <source>
        <dbReference type="Proteomes" id="UP000813462"/>
    </source>
</evidence>
<evidence type="ECO:0008006" key="4">
    <source>
        <dbReference type="Google" id="ProtNLM"/>
    </source>
</evidence>
<feature type="chain" id="PRO_5037294831" description="Transmembrane protein" evidence="1">
    <location>
        <begin position="23"/>
        <end position="149"/>
    </location>
</feature>
<evidence type="ECO:0000256" key="1">
    <source>
        <dbReference type="SAM" id="SignalP"/>
    </source>
</evidence>
<evidence type="ECO:0000313" key="2">
    <source>
        <dbReference type="EMBL" id="KAH7514371.1"/>
    </source>
</evidence>
<accession>A0A978UHU0</accession>
<reference evidence="2" key="1">
    <citation type="journal article" date="2021" name="Front. Plant Sci.">
        <title>Chromosome-Scale Genome Assembly for Chinese Sour Jujube and Insights Into Its Genome Evolution and Domestication Signature.</title>
        <authorList>
            <person name="Shen L.-Y."/>
            <person name="Luo H."/>
            <person name="Wang X.-L."/>
            <person name="Wang X.-M."/>
            <person name="Qiu X.-J."/>
            <person name="Liu H."/>
            <person name="Zhou S.-S."/>
            <person name="Jia K.-H."/>
            <person name="Nie S."/>
            <person name="Bao Y.-T."/>
            <person name="Zhang R.-G."/>
            <person name="Yun Q.-Z."/>
            <person name="Chai Y.-H."/>
            <person name="Lu J.-Y."/>
            <person name="Li Y."/>
            <person name="Zhao S.-W."/>
            <person name="Mao J.-F."/>
            <person name="Jia S.-G."/>
            <person name="Mao Y.-M."/>
        </authorList>
    </citation>
    <scope>NUCLEOTIDE SEQUENCE</scope>
    <source>
        <strain evidence="2">AT0</strain>
        <tissue evidence="2">Leaf</tissue>
    </source>
</reference>
<feature type="signal peptide" evidence="1">
    <location>
        <begin position="1"/>
        <end position="22"/>
    </location>
</feature>
<organism evidence="2 3">
    <name type="scientific">Ziziphus jujuba var. spinosa</name>
    <dbReference type="NCBI Taxonomy" id="714518"/>
    <lineage>
        <taxon>Eukaryota</taxon>
        <taxon>Viridiplantae</taxon>
        <taxon>Streptophyta</taxon>
        <taxon>Embryophyta</taxon>
        <taxon>Tracheophyta</taxon>
        <taxon>Spermatophyta</taxon>
        <taxon>Magnoliopsida</taxon>
        <taxon>eudicotyledons</taxon>
        <taxon>Gunneridae</taxon>
        <taxon>Pentapetalae</taxon>
        <taxon>rosids</taxon>
        <taxon>fabids</taxon>
        <taxon>Rosales</taxon>
        <taxon>Rhamnaceae</taxon>
        <taxon>Paliureae</taxon>
        <taxon>Ziziphus</taxon>
    </lineage>
</organism>